<dbReference type="EMBL" id="FODV01000017">
    <property type="protein sequence ID" value="SEP15739.1"/>
    <property type="molecule type" value="Genomic_DNA"/>
</dbReference>
<evidence type="ECO:0000313" key="1">
    <source>
        <dbReference type="EMBL" id="SEP15739.1"/>
    </source>
</evidence>
<dbReference type="Proteomes" id="UP000199126">
    <property type="component" value="Unassembled WGS sequence"/>
</dbReference>
<dbReference type="Gene3D" id="3.40.50.1010">
    <property type="entry name" value="5'-nuclease"/>
    <property type="match status" value="1"/>
</dbReference>
<evidence type="ECO:0000313" key="2">
    <source>
        <dbReference type="Proteomes" id="UP000199126"/>
    </source>
</evidence>
<accession>A0A1H8VK42</accession>
<reference evidence="2" key="1">
    <citation type="submission" date="2016-10" db="EMBL/GenBank/DDBJ databases">
        <authorList>
            <person name="Varghese N."/>
            <person name="Submissions S."/>
        </authorList>
    </citation>
    <scope>NUCLEOTIDE SEQUENCE [LARGE SCALE GENOMIC DNA]</scope>
    <source>
        <strain evidence="2">CGMCC 1.10121</strain>
    </source>
</reference>
<dbReference type="AlphaFoldDB" id="A0A1H8VK42"/>
<gene>
    <name evidence="1" type="ORF">SAMN04487948_11755</name>
</gene>
<proteinExistence type="predicted"/>
<dbReference type="RefSeq" id="WP_280141202.1">
    <property type="nucleotide sequence ID" value="NZ_FODV01000017.1"/>
</dbReference>
<sequence length="42" mass="4409">MTSTPSPLFIDTGAFYAAFVEDDAKHTAADAVFQGIQSNDGT</sequence>
<evidence type="ECO:0008006" key="3">
    <source>
        <dbReference type="Google" id="ProtNLM"/>
    </source>
</evidence>
<organism evidence="1 2">
    <name type="scientific">Halogranum amylolyticum</name>
    <dbReference type="NCBI Taxonomy" id="660520"/>
    <lineage>
        <taxon>Archaea</taxon>
        <taxon>Methanobacteriati</taxon>
        <taxon>Methanobacteriota</taxon>
        <taxon>Stenosarchaea group</taxon>
        <taxon>Halobacteria</taxon>
        <taxon>Halobacteriales</taxon>
        <taxon>Haloferacaceae</taxon>
    </lineage>
</organism>
<name>A0A1H8VK42_9EURY</name>
<protein>
    <recommendedName>
        <fullName evidence="3">PIN domain-containing protein</fullName>
    </recommendedName>
</protein>
<keyword evidence="2" id="KW-1185">Reference proteome</keyword>